<comment type="caution">
    <text evidence="3">The sequence shown here is derived from an EMBL/GenBank/DDBJ whole genome shotgun (WGS) entry which is preliminary data.</text>
</comment>
<dbReference type="SMART" id="SM00540">
    <property type="entry name" value="LEM"/>
    <property type="match status" value="1"/>
</dbReference>
<dbReference type="EMBL" id="CAXKWB010009825">
    <property type="protein sequence ID" value="CAL4096177.1"/>
    <property type="molecule type" value="Genomic_DNA"/>
</dbReference>
<dbReference type="CDD" id="cd12940">
    <property type="entry name" value="LEM_LAP2_LEMD1"/>
    <property type="match status" value="1"/>
</dbReference>
<dbReference type="PROSITE" id="PS50954">
    <property type="entry name" value="LEM"/>
    <property type="match status" value="1"/>
</dbReference>
<gene>
    <name evidence="3" type="ORF">MNOR_LOCUS15595</name>
</gene>
<name>A0AAV2QUH6_MEGNR</name>
<feature type="domain" description="LEM" evidence="2">
    <location>
        <begin position="27"/>
        <end position="71"/>
    </location>
</feature>
<proteinExistence type="predicted"/>
<evidence type="ECO:0000313" key="3">
    <source>
        <dbReference type="EMBL" id="CAL4096177.1"/>
    </source>
</evidence>
<feature type="region of interest" description="Disordered" evidence="1">
    <location>
        <begin position="70"/>
        <end position="111"/>
    </location>
</feature>
<feature type="compositionally biased region" description="Basic and acidic residues" evidence="1">
    <location>
        <begin position="70"/>
        <end position="88"/>
    </location>
</feature>
<dbReference type="InterPro" id="IPR003887">
    <property type="entry name" value="LEM_dom"/>
</dbReference>
<evidence type="ECO:0000256" key="1">
    <source>
        <dbReference type="SAM" id="MobiDB-lite"/>
    </source>
</evidence>
<dbReference type="Gene3D" id="1.10.720.40">
    <property type="match status" value="1"/>
</dbReference>
<evidence type="ECO:0000259" key="2">
    <source>
        <dbReference type="PROSITE" id="PS50954"/>
    </source>
</evidence>
<protein>
    <recommendedName>
        <fullName evidence="2">LEM domain-containing protein</fullName>
    </recommendedName>
</protein>
<sequence>MLNDVYICVCGSEHEKVMKMPASCLNAEQISTLSDEELRQALEKLGENVGPITPSLRGLFERRLYRKYNIDQESSHSKSPNQEEKGGDAEESSYSAPEQEPTVYFGIHPPDNVDISTDEDFKHVYTDKCDLLAGMKKYKGSRFKAFRKFEDALEFSKSGPPQPSVPSTPKE</sequence>
<accession>A0AAV2QUH6</accession>
<dbReference type="Pfam" id="PF03020">
    <property type="entry name" value="LEM"/>
    <property type="match status" value="1"/>
</dbReference>
<feature type="non-terminal residue" evidence="3">
    <location>
        <position position="171"/>
    </location>
</feature>
<keyword evidence="4" id="KW-1185">Reference proteome</keyword>
<organism evidence="3 4">
    <name type="scientific">Meganyctiphanes norvegica</name>
    <name type="common">Northern krill</name>
    <name type="synonym">Thysanopoda norvegica</name>
    <dbReference type="NCBI Taxonomy" id="48144"/>
    <lineage>
        <taxon>Eukaryota</taxon>
        <taxon>Metazoa</taxon>
        <taxon>Ecdysozoa</taxon>
        <taxon>Arthropoda</taxon>
        <taxon>Crustacea</taxon>
        <taxon>Multicrustacea</taxon>
        <taxon>Malacostraca</taxon>
        <taxon>Eumalacostraca</taxon>
        <taxon>Eucarida</taxon>
        <taxon>Euphausiacea</taxon>
        <taxon>Euphausiidae</taxon>
        <taxon>Meganyctiphanes</taxon>
    </lineage>
</organism>
<reference evidence="3 4" key="1">
    <citation type="submission" date="2024-05" db="EMBL/GenBank/DDBJ databases">
        <authorList>
            <person name="Wallberg A."/>
        </authorList>
    </citation>
    <scope>NUCLEOTIDE SEQUENCE [LARGE SCALE GENOMIC DNA]</scope>
</reference>
<dbReference type="AlphaFoldDB" id="A0AAV2QUH6"/>
<dbReference type="SUPFAM" id="SSF63451">
    <property type="entry name" value="LEM domain"/>
    <property type="match status" value="1"/>
</dbReference>
<dbReference type="InterPro" id="IPR011015">
    <property type="entry name" value="LEM/LEM-like_dom_sf"/>
</dbReference>
<evidence type="ECO:0000313" key="4">
    <source>
        <dbReference type="Proteomes" id="UP001497623"/>
    </source>
</evidence>
<dbReference type="Proteomes" id="UP001497623">
    <property type="component" value="Unassembled WGS sequence"/>
</dbReference>